<proteinExistence type="predicted"/>
<comment type="caution">
    <text evidence="1">The sequence shown here is derived from an EMBL/GenBank/DDBJ whole genome shotgun (WGS) entry which is preliminary data.</text>
</comment>
<dbReference type="Proteomes" id="UP000034543">
    <property type="component" value="Unassembled WGS sequence"/>
</dbReference>
<dbReference type="EMBL" id="LCFB01000018">
    <property type="protein sequence ID" value="KKS84512.1"/>
    <property type="molecule type" value="Genomic_DNA"/>
</dbReference>
<dbReference type="AlphaFoldDB" id="A0A0G1CG52"/>
<gene>
    <name evidence="1" type="ORF">UV59_C0018G0024</name>
</gene>
<evidence type="ECO:0000313" key="2">
    <source>
        <dbReference type="Proteomes" id="UP000034543"/>
    </source>
</evidence>
<accession>A0A0G1CG52</accession>
<sequence length="110" mass="12727">KEDLLAPMSKDFFNQLFKSRMQQKSYTGEIHPGEEVKMNSVFSGQREKEEKLRAQVTMEKRLREEDQVIFSQKSQEFKPGHPIPLGSTEHFFHVAPALFSNPVKHGEIVP</sequence>
<feature type="non-terminal residue" evidence="1">
    <location>
        <position position="1"/>
    </location>
</feature>
<organism evidence="1 2">
    <name type="scientific">Candidatus Gottesmanbacteria bacterium GW2011_GWA1_43_11</name>
    <dbReference type="NCBI Taxonomy" id="1618436"/>
    <lineage>
        <taxon>Bacteria</taxon>
        <taxon>Candidatus Gottesmaniibacteriota</taxon>
    </lineage>
</organism>
<protein>
    <submittedName>
        <fullName evidence="1">Uncharacterized protein</fullName>
    </submittedName>
</protein>
<name>A0A0G1CG52_9BACT</name>
<evidence type="ECO:0000313" key="1">
    <source>
        <dbReference type="EMBL" id="KKS84512.1"/>
    </source>
</evidence>
<reference evidence="1 2" key="1">
    <citation type="journal article" date="2015" name="Nature">
        <title>rRNA introns, odd ribosomes, and small enigmatic genomes across a large radiation of phyla.</title>
        <authorList>
            <person name="Brown C.T."/>
            <person name="Hug L.A."/>
            <person name="Thomas B.C."/>
            <person name="Sharon I."/>
            <person name="Castelle C.J."/>
            <person name="Singh A."/>
            <person name="Wilkins M.J."/>
            <person name="Williams K.H."/>
            <person name="Banfield J.F."/>
        </authorList>
    </citation>
    <scope>NUCLEOTIDE SEQUENCE [LARGE SCALE GENOMIC DNA]</scope>
</reference>